<protein>
    <recommendedName>
        <fullName evidence="2">Tc1-like transposase DDE domain-containing protein</fullName>
    </recommendedName>
</protein>
<dbReference type="InterPro" id="IPR038717">
    <property type="entry name" value="Tc1-like_DDE_dom"/>
</dbReference>
<evidence type="ECO:0000256" key="1">
    <source>
        <dbReference type="ARBA" id="ARBA00004123"/>
    </source>
</evidence>
<dbReference type="Pfam" id="PF13358">
    <property type="entry name" value="DDE_3"/>
    <property type="match status" value="1"/>
</dbReference>
<accession>A0A1D1UGB6</accession>
<dbReference type="STRING" id="947166.A0A1D1UGB6"/>
<evidence type="ECO:0000259" key="2">
    <source>
        <dbReference type="Pfam" id="PF13358"/>
    </source>
</evidence>
<dbReference type="Gene3D" id="3.30.420.10">
    <property type="entry name" value="Ribonuclease H-like superfamily/Ribonuclease H"/>
    <property type="match status" value="1"/>
</dbReference>
<comment type="caution">
    <text evidence="3">The sequence shown here is derived from an EMBL/GenBank/DDBJ whole genome shotgun (WGS) entry which is preliminary data.</text>
</comment>
<dbReference type="SUPFAM" id="SSF46689">
    <property type="entry name" value="Homeodomain-like"/>
    <property type="match status" value="1"/>
</dbReference>
<evidence type="ECO:0000313" key="4">
    <source>
        <dbReference type="Proteomes" id="UP000186922"/>
    </source>
</evidence>
<gene>
    <name evidence="3" type="primary">RvY_00266-1</name>
    <name evidence="3" type="synonym">RvY_00266.1</name>
    <name evidence="3" type="ORF">RvY_00266</name>
</gene>
<evidence type="ECO:0000313" key="3">
    <source>
        <dbReference type="EMBL" id="GAU87425.1"/>
    </source>
</evidence>
<dbReference type="InterPro" id="IPR036388">
    <property type="entry name" value="WH-like_DNA-bd_sf"/>
</dbReference>
<feature type="domain" description="Tc1-like transposase DDE" evidence="2">
    <location>
        <begin position="105"/>
        <end position="161"/>
    </location>
</feature>
<dbReference type="InterPro" id="IPR036397">
    <property type="entry name" value="RNaseH_sf"/>
</dbReference>
<name>A0A1D1UGB6_RAMVA</name>
<keyword evidence="4" id="KW-1185">Reference proteome</keyword>
<dbReference type="EMBL" id="BDGG01000001">
    <property type="protein sequence ID" value="GAU87425.1"/>
    <property type="molecule type" value="Genomic_DNA"/>
</dbReference>
<dbReference type="InterPro" id="IPR009057">
    <property type="entry name" value="Homeodomain-like_sf"/>
</dbReference>
<sequence>MAPQRTEHSLAIRNLVIKKHLLKVSNYEISRQLLIPRCSVIKIVKKYKEMGSVENNPRCGRPRKTTALTDRLIVRKAVKERQKSASTIEEEIKAGLSVSVSEETDNDPKHKPMLVSNWLNKYHTKQLFWAPYSPDLNPIEHLWAEVERRLRKIELKNIGQLEEAIVEVWYNIEPEFCRNLVHSMPRRIAKVKKNQGFASGY</sequence>
<reference evidence="3 4" key="1">
    <citation type="journal article" date="2016" name="Nat. Commun.">
        <title>Extremotolerant tardigrade genome and improved radiotolerance of human cultured cells by tardigrade-unique protein.</title>
        <authorList>
            <person name="Hashimoto T."/>
            <person name="Horikawa D.D."/>
            <person name="Saito Y."/>
            <person name="Kuwahara H."/>
            <person name="Kozuka-Hata H."/>
            <person name="Shin-I T."/>
            <person name="Minakuchi Y."/>
            <person name="Ohishi K."/>
            <person name="Motoyama A."/>
            <person name="Aizu T."/>
            <person name="Enomoto A."/>
            <person name="Kondo K."/>
            <person name="Tanaka S."/>
            <person name="Hara Y."/>
            <person name="Koshikawa S."/>
            <person name="Sagara H."/>
            <person name="Miura T."/>
            <person name="Yokobori S."/>
            <person name="Miyagawa K."/>
            <person name="Suzuki Y."/>
            <person name="Kubo T."/>
            <person name="Oyama M."/>
            <person name="Kohara Y."/>
            <person name="Fujiyama A."/>
            <person name="Arakawa K."/>
            <person name="Katayama T."/>
            <person name="Toyoda A."/>
            <person name="Kunieda T."/>
        </authorList>
    </citation>
    <scope>NUCLEOTIDE SEQUENCE [LARGE SCALE GENOMIC DNA]</scope>
    <source>
        <strain evidence="3 4">YOKOZUNA-1</strain>
    </source>
</reference>
<dbReference type="AlphaFoldDB" id="A0A1D1UGB6"/>
<dbReference type="PANTHER" id="PTHR46068:SF1">
    <property type="entry name" value="TRANSPOSASE IS30-LIKE HTH DOMAIN-CONTAINING PROTEIN"/>
    <property type="match status" value="1"/>
</dbReference>
<organism evidence="3 4">
    <name type="scientific">Ramazzottius varieornatus</name>
    <name type="common">Water bear</name>
    <name type="synonym">Tardigrade</name>
    <dbReference type="NCBI Taxonomy" id="947166"/>
    <lineage>
        <taxon>Eukaryota</taxon>
        <taxon>Metazoa</taxon>
        <taxon>Ecdysozoa</taxon>
        <taxon>Tardigrada</taxon>
        <taxon>Eutardigrada</taxon>
        <taxon>Parachela</taxon>
        <taxon>Hypsibioidea</taxon>
        <taxon>Ramazzottiidae</taxon>
        <taxon>Ramazzottius</taxon>
    </lineage>
</organism>
<dbReference type="PANTHER" id="PTHR46068">
    <property type="entry name" value="PROTEIN CBG27172"/>
    <property type="match status" value="1"/>
</dbReference>
<proteinExistence type="predicted"/>
<dbReference type="OrthoDB" id="4843387at2759"/>
<dbReference type="GO" id="GO:0003676">
    <property type="term" value="F:nucleic acid binding"/>
    <property type="evidence" value="ECO:0007669"/>
    <property type="project" value="InterPro"/>
</dbReference>
<comment type="subcellular location">
    <subcellularLocation>
        <location evidence="1">Nucleus</location>
    </subcellularLocation>
</comment>
<dbReference type="Proteomes" id="UP000186922">
    <property type="component" value="Unassembled WGS sequence"/>
</dbReference>
<dbReference type="Gene3D" id="1.10.10.10">
    <property type="entry name" value="Winged helix-like DNA-binding domain superfamily/Winged helix DNA-binding domain"/>
    <property type="match status" value="1"/>
</dbReference>
<dbReference type="GO" id="GO:0005634">
    <property type="term" value="C:nucleus"/>
    <property type="evidence" value="ECO:0007669"/>
    <property type="project" value="UniProtKB-SubCell"/>
</dbReference>